<gene>
    <name evidence="1" type="ORF">J07HQW2_00746</name>
</gene>
<dbReference type="EMBL" id="KE356561">
    <property type="protein sequence ID" value="ERG94312.1"/>
    <property type="molecule type" value="Genomic_DNA"/>
</dbReference>
<sequence length="110" mass="12779">MLFEYTPDTPLTRRKVESTLDTEIEEYNRDYLYGGANEVISSLQKFEHGTQKECERCGEFAVTLRSVWHPDGLITSDSFSFADAKCSNCESYEKFTFDEKSEEYVEKAQM</sequence>
<accession>U1PKU3</accession>
<dbReference type="RefSeq" id="WP_021053805.1">
    <property type="nucleotide sequence ID" value="NZ_KE356561.1"/>
</dbReference>
<name>U1PKU3_9EURY</name>
<evidence type="ECO:0000313" key="2">
    <source>
        <dbReference type="Proteomes" id="UP000030710"/>
    </source>
</evidence>
<dbReference type="Proteomes" id="UP000030710">
    <property type="component" value="Unassembled WGS sequence"/>
</dbReference>
<dbReference type="AlphaFoldDB" id="U1PKU3"/>
<dbReference type="HOGENOM" id="CLU_2165224_0_0_2"/>
<evidence type="ECO:0000313" key="1">
    <source>
        <dbReference type="EMBL" id="ERG94312.1"/>
    </source>
</evidence>
<proteinExistence type="predicted"/>
<organism evidence="1 2">
    <name type="scientific">Haloquadratum walsbyi J07HQW2</name>
    <dbReference type="NCBI Taxonomy" id="1238425"/>
    <lineage>
        <taxon>Archaea</taxon>
        <taxon>Methanobacteriati</taxon>
        <taxon>Methanobacteriota</taxon>
        <taxon>Stenosarchaea group</taxon>
        <taxon>Halobacteria</taxon>
        <taxon>Halobacteriales</taxon>
        <taxon>Haloferacaceae</taxon>
        <taxon>Haloquadratum</taxon>
    </lineage>
</organism>
<reference evidence="1 2" key="1">
    <citation type="journal article" date="2013" name="PLoS ONE">
        <title>Assembly-driven community genomics of a hypersaline microbial ecosystem.</title>
        <authorList>
            <person name="Podell S."/>
            <person name="Ugalde J.A."/>
            <person name="Narasingarao P."/>
            <person name="Banfield J.F."/>
            <person name="Heidelberg K.B."/>
            <person name="Allen E.E."/>
        </authorList>
    </citation>
    <scope>NUCLEOTIDE SEQUENCE [LARGE SCALE GENOMIC DNA]</scope>
    <source>
        <strain evidence="2">J07HQW2</strain>
    </source>
</reference>
<protein>
    <submittedName>
        <fullName evidence="1">Uncharacterized protein</fullName>
    </submittedName>
</protein>